<dbReference type="AlphaFoldDB" id="A0A853IUG0"/>
<organism evidence="1 2">
    <name type="scientific">Ottowia beijingensis</name>
    <dbReference type="NCBI Taxonomy" id="1207057"/>
    <lineage>
        <taxon>Bacteria</taxon>
        <taxon>Pseudomonadati</taxon>
        <taxon>Pseudomonadota</taxon>
        <taxon>Betaproteobacteria</taxon>
        <taxon>Burkholderiales</taxon>
        <taxon>Comamonadaceae</taxon>
        <taxon>Ottowia</taxon>
    </lineage>
</organism>
<keyword evidence="2" id="KW-1185">Reference proteome</keyword>
<accession>A0A853IUG0</accession>
<evidence type="ECO:0000313" key="2">
    <source>
        <dbReference type="Proteomes" id="UP000589716"/>
    </source>
</evidence>
<proteinExistence type="predicted"/>
<dbReference type="RefSeq" id="WP_180549499.1">
    <property type="nucleotide sequence ID" value="NZ_DAIPTI010000007.1"/>
</dbReference>
<comment type="caution">
    <text evidence="1">The sequence shown here is derived from an EMBL/GenBank/DDBJ whole genome shotgun (WGS) entry which is preliminary data.</text>
</comment>
<reference evidence="1 2" key="1">
    <citation type="submission" date="2020-07" db="EMBL/GenBank/DDBJ databases">
        <authorList>
            <person name="Maaloum M."/>
        </authorList>
    </citation>
    <scope>NUCLEOTIDE SEQUENCE [LARGE SCALE GENOMIC DNA]</scope>
    <source>
        <strain evidence="1 2">GCS-AN-3</strain>
    </source>
</reference>
<dbReference type="Proteomes" id="UP000589716">
    <property type="component" value="Unassembled WGS sequence"/>
</dbReference>
<sequence length="74" mass="8071">MAKATVSVTIDNERDILAVNAWFRRWGTRIQCSDNQGCGCCVDIWRVEAPAEALAELPTGMVAPVPPVSHDPHP</sequence>
<dbReference type="EMBL" id="JACCKX010000001">
    <property type="protein sequence ID" value="NZA00977.1"/>
    <property type="molecule type" value="Genomic_DNA"/>
</dbReference>
<protein>
    <submittedName>
        <fullName evidence="1">Uncharacterized protein</fullName>
    </submittedName>
</protein>
<name>A0A853IUG0_9BURK</name>
<gene>
    <name evidence="1" type="ORF">H0I39_02815</name>
</gene>
<evidence type="ECO:0000313" key="1">
    <source>
        <dbReference type="EMBL" id="NZA00977.1"/>
    </source>
</evidence>